<evidence type="ECO:0000313" key="4">
    <source>
        <dbReference type="Proteomes" id="UP000216147"/>
    </source>
</evidence>
<dbReference type="Pfam" id="PF08755">
    <property type="entry name" value="YccV-like"/>
    <property type="match status" value="1"/>
</dbReference>
<dbReference type="Gene3D" id="2.30.30.390">
    <property type="entry name" value="Hemimethylated DNA-binding domain"/>
    <property type="match status" value="1"/>
</dbReference>
<dbReference type="AlphaFoldDB" id="A0A258HEJ5"/>
<reference evidence="3 4" key="1">
    <citation type="submission" date="2017-03" db="EMBL/GenBank/DDBJ databases">
        <title>Lifting the veil on microbial sulfur biogeochemistry in mining wastewaters.</title>
        <authorList>
            <person name="Kantor R.S."/>
            <person name="Colenbrander Nelson T."/>
            <person name="Marshall S."/>
            <person name="Bennett D."/>
            <person name="Apte S."/>
            <person name="Camacho D."/>
            <person name="Thomas B.C."/>
            <person name="Warren L.A."/>
            <person name="Banfield J.F."/>
        </authorList>
    </citation>
    <scope>NUCLEOTIDE SEQUENCE [LARGE SCALE GENOMIC DNA]</scope>
    <source>
        <strain evidence="3">32-68-21</strain>
    </source>
</reference>
<gene>
    <name evidence="3" type="ORF">B7Y86_15575</name>
</gene>
<dbReference type="InterPro" id="IPR011722">
    <property type="entry name" value="Hemimethylated_DNA-bd_dom"/>
</dbReference>
<feature type="domain" description="Hemimethylated DNA-binding" evidence="2">
    <location>
        <begin position="6"/>
        <end position="99"/>
    </location>
</feature>
<dbReference type="SMART" id="SM00992">
    <property type="entry name" value="YccV-like"/>
    <property type="match status" value="1"/>
</dbReference>
<protein>
    <recommendedName>
        <fullName evidence="1">Heat shock protein HspQ</fullName>
    </recommendedName>
</protein>
<dbReference type="Proteomes" id="UP000216147">
    <property type="component" value="Unassembled WGS sequence"/>
</dbReference>
<comment type="caution">
    <text evidence="3">The sequence shown here is derived from an EMBL/GenBank/DDBJ whole genome shotgun (WGS) entry which is preliminary data.</text>
</comment>
<evidence type="ECO:0000259" key="2">
    <source>
        <dbReference type="SMART" id="SM00992"/>
    </source>
</evidence>
<dbReference type="InterPro" id="IPR036623">
    <property type="entry name" value="Hemimethylated_DNA-bd_sf"/>
</dbReference>
<organism evidence="3 4">
    <name type="scientific">Brevundimonas subvibrioides</name>
    <dbReference type="NCBI Taxonomy" id="74313"/>
    <lineage>
        <taxon>Bacteria</taxon>
        <taxon>Pseudomonadati</taxon>
        <taxon>Pseudomonadota</taxon>
        <taxon>Alphaproteobacteria</taxon>
        <taxon>Caulobacterales</taxon>
        <taxon>Caulobacteraceae</taxon>
        <taxon>Brevundimonas</taxon>
    </lineage>
</organism>
<sequence>MTQSLTAKFGLGQIVRHREESFRGVVVDVDAVYAGPAGEPGPDQRDQPFYRILAMGMEAGFLVYAAENVLEHDPNVTPLSAADQAHWFTMDDSGRIAPRAQPIH</sequence>
<evidence type="ECO:0000256" key="1">
    <source>
        <dbReference type="NCBIfam" id="TIGR02097"/>
    </source>
</evidence>
<dbReference type="GO" id="GO:0003677">
    <property type="term" value="F:DNA binding"/>
    <property type="evidence" value="ECO:0007669"/>
    <property type="project" value="UniProtKB-UniRule"/>
</dbReference>
<dbReference type="NCBIfam" id="TIGR02097">
    <property type="entry name" value="yccV"/>
    <property type="match status" value="1"/>
</dbReference>
<dbReference type="EMBL" id="NCEQ01000021">
    <property type="protein sequence ID" value="OYX54742.1"/>
    <property type="molecule type" value="Genomic_DNA"/>
</dbReference>
<dbReference type="SUPFAM" id="SSF141255">
    <property type="entry name" value="YccV-like"/>
    <property type="match status" value="1"/>
</dbReference>
<accession>A0A258HEJ5</accession>
<keyword evidence="3" id="KW-0238">DNA-binding</keyword>
<proteinExistence type="predicted"/>
<name>A0A258HEJ5_9CAUL</name>
<evidence type="ECO:0000313" key="3">
    <source>
        <dbReference type="EMBL" id="OYX54742.1"/>
    </source>
</evidence>